<dbReference type="InterPro" id="IPR025476">
    <property type="entry name" value="Helitron_helicase-like"/>
</dbReference>
<evidence type="ECO:0008006" key="5">
    <source>
        <dbReference type="Google" id="ProtNLM"/>
    </source>
</evidence>
<protein>
    <recommendedName>
        <fullName evidence="5">Helitron helicase-like domain-containing protein</fullName>
    </recommendedName>
</protein>
<dbReference type="AlphaFoldDB" id="A0A819PK35"/>
<evidence type="ECO:0000259" key="1">
    <source>
        <dbReference type="Pfam" id="PF14214"/>
    </source>
</evidence>
<comment type="caution">
    <text evidence="3">The sequence shown here is derived from an EMBL/GenBank/DDBJ whole genome shotgun (WGS) entry which is preliminary data.</text>
</comment>
<sequence length="965" mass="110255">MWSGDAFSELQGLRIPEEKLISLYRHNSCTIKLHLSFHSTTIAQTALKGNYITFLQNVPNIVNSLPLTLDENIAQLPEDDVPERMMSTMEQKIGDEEIQSERAGYIPDPLSDQIERTTTDSIPISNSGVLDVNGSSVSSDEITDYLLHKIKNDGTKEQMDTESVYLIPHSSKPVNEYFNPKLFVGLYPTLFCYGRGVLEDQSRPVKVNLREHMRYLLSYNDRRFETNHSFIFVVFKLLQRRDACFHAQLIATKSYFRVSADEIQSLKSKDIEMALDNISKKTYSSESSSALNKLSHHIKTIGGRVMDSAYSHTALCTRIHALIYDQGLPSIFLTLNPADIHSPVALYFAGVKLDLDNIQMEQLMDNYKRAEIIASHPARCRNVDKLASAALSEAALALIPVAGETKSSLNRLRRETTPPLPKSSFFDVPDAYSVTINGTPFLFSDTLVRKKRVILFASDEQLLPRSWNTPPRLSRDNIYAALSTIDLTGLQQNIYGPNNIISTPLKEQFVSSILHVSALSNKLLQTPTRNQPTFVINASYNESKVIPACLQTPNSSSPNFASRFRADVVQLVEASNIHKHSDTCYKYWNTNKDDKKSCRMRMPRKLVPISTIDPDTAHYIRKKMNTSDFKYSSESAASVEKNANQQGRPHNERFPFQQQHPHATTHLMMKYSQLHVPIFYGPQIPRQDRDDTRERYCRALLTLFVSSRSVTNLCDTNQTWKDAFKYRQHLISVHSWKIIENIQLLHECKKDRDDHLLQVISEAQVDNDTINPVLLLAKHDVHGEYDMDDSDDLLELLGNLDEYTTTAVNTTRKTTENKYIEETIEAVENVGRFNHTNTYYQSSSDISIARTNRQLIPFLCATPHLVQLNTKWQRQLKIEKERVRRSLIIRNYDKDDDTFDLFAIRDAVVTVMNPNNYSTNNFENYGSILPVLKVIYNLPTQTSIINEFTFKQRTTSCIYDHNKSS</sequence>
<gene>
    <name evidence="3" type="ORF">OTI717_LOCUS29604</name>
</gene>
<feature type="domain" description="Helitron helicase-like" evidence="1">
    <location>
        <begin position="212"/>
        <end position="348"/>
    </location>
</feature>
<dbReference type="InterPro" id="IPR046700">
    <property type="entry name" value="DUF6570"/>
</dbReference>
<name>A0A819PK35_9BILA</name>
<proteinExistence type="predicted"/>
<organism evidence="3 4">
    <name type="scientific">Rotaria sordida</name>
    <dbReference type="NCBI Taxonomy" id="392033"/>
    <lineage>
        <taxon>Eukaryota</taxon>
        <taxon>Metazoa</taxon>
        <taxon>Spiralia</taxon>
        <taxon>Gnathifera</taxon>
        <taxon>Rotifera</taxon>
        <taxon>Eurotatoria</taxon>
        <taxon>Bdelloidea</taxon>
        <taxon>Philodinida</taxon>
        <taxon>Philodinidae</taxon>
        <taxon>Rotaria</taxon>
    </lineage>
</organism>
<evidence type="ECO:0000313" key="4">
    <source>
        <dbReference type="Proteomes" id="UP000663823"/>
    </source>
</evidence>
<reference evidence="3" key="1">
    <citation type="submission" date="2021-02" db="EMBL/GenBank/DDBJ databases">
        <authorList>
            <person name="Nowell W R."/>
        </authorList>
    </citation>
    <scope>NUCLEOTIDE SEQUENCE</scope>
</reference>
<dbReference type="Pfam" id="PF20209">
    <property type="entry name" value="DUF6570"/>
    <property type="match status" value="1"/>
</dbReference>
<evidence type="ECO:0000259" key="2">
    <source>
        <dbReference type="Pfam" id="PF20209"/>
    </source>
</evidence>
<evidence type="ECO:0000313" key="3">
    <source>
        <dbReference type="EMBL" id="CAF4012015.1"/>
    </source>
</evidence>
<accession>A0A819PK35</accession>
<dbReference type="EMBL" id="CAJOAX010007543">
    <property type="protein sequence ID" value="CAF4012015.1"/>
    <property type="molecule type" value="Genomic_DNA"/>
</dbReference>
<dbReference type="Pfam" id="PF14214">
    <property type="entry name" value="Helitron_like_N"/>
    <property type="match status" value="1"/>
</dbReference>
<dbReference type="Proteomes" id="UP000663823">
    <property type="component" value="Unassembled WGS sequence"/>
</dbReference>
<feature type="domain" description="DUF6570" evidence="2">
    <location>
        <begin position="1"/>
        <end position="70"/>
    </location>
</feature>